<sequence>MATKQITVIAAPPGIQHALTEAQRQMLWALHGRLQRLLQEVPPTDIQKLRSYGLNLTQTTIDIIMDVDNVFGFMKREYRDRIFFYGVQGLRRVAAAVQQHFGVDIPFTRWTPHVGPRPRPPDDCTVKDRWRWAIQWNLDMTSNMTICLGAASGVLKDCTLSGPTRVTFQSEEDYPCPEVEEYDQAWKDELRGYAGCALYALAHLLSARFAAREKGWREVVVLGFSTRGDLGGRVDNARVESEVSGLARAGQEQRVQEEAPGLSQQDSAE</sequence>
<feature type="region of interest" description="Disordered" evidence="1">
    <location>
        <begin position="245"/>
        <end position="269"/>
    </location>
</feature>
<accession>A0ABR0ECP0</accession>
<name>A0ABR0ECP0_ZASCE</name>
<evidence type="ECO:0000256" key="1">
    <source>
        <dbReference type="SAM" id="MobiDB-lite"/>
    </source>
</evidence>
<gene>
    <name evidence="2" type="ORF">PRZ48_009755</name>
</gene>
<reference evidence="2 3" key="1">
    <citation type="journal article" date="2023" name="G3 (Bethesda)">
        <title>A chromosome-level genome assembly of Zasmidium syzygii isolated from banana leaves.</title>
        <authorList>
            <person name="van Westerhoven A.C."/>
            <person name="Mehrabi R."/>
            <person name="Talebi R."/>
            <person name="Steentjes M.B.F."/>
            <person name="Corcolon B."/>
            <person name="Chong P.A."/>
            <person name="Kema G.H.J."/>
            <person name="Seidl M.F."/>
        </authorList>
    </citation>
    <scope>NUCLEOTIDE SEQUENCE [LARGE SCALE GENOMIC DNA]</scope>
    <source>
        <strain evidence="2 3">P124</strain>
    </source>
</reference>
<protein>
    <submittedName>
        <fullName evidence="2">Uncharacterized protein</fullName>
    </submittedName>
</protein>
<proteinExistence type="predicted"/>
<evidence type="ECO:0000313" key="3">
    <source>
        <dbReference type="Proteomes" id="UP001305779"/>
    </source>
</evidence>
<dbReference type="Proteomes" id="UP001305779">
    <property type="component" value="Unassembled WGS sequence"/>
</dbReference>
<keyword evidence="3" id="KW-1185">Reference proteome</keyword>
<evidence type="ECO:0000313" key="2">
    <source>
        <dbReference type="EMBL" id="KAK4499242.1"/>
    </source>
</evidence>
<organism evidence="2 3">
    <name type="scientific">Zasmidium cellare</name>
    <name type="common">Wine cellar mold</name>
    <name type="synonym">Racodium cellare</name>
    <dbReference type="NCBI Taxonomy" id="395010"/>
    <lineage>
        <taxon>Eukaryota</taxon>
        <taxon>Fungi</taxon>
        <taxon>Dikarya</taxon>
        <taxon>Ascomycota</taxon>
        <taxon>Pezizomycotina</taxon>
        <taxon>Dothideomycetes</taxon>
        <taxon>Dothideomycetidae</taxon>
        <taxon>Mycosphaerellales</taxon>
        <taxon>Mycosphaerellaceae</taxon>
        <taxon>Zasmidium</taxon>
    </lineage>
</organism>
<comment type="caution">
    <text evidence="2">The sequence shown here is derived from an EMBL/GenBank/DDBJ whole genome shotgun (WGS) entry which is preliminary data.</text>
</comment>
<dbReference type="EMBL" id="JAXOVC010000007">
    <property type="protein sequence ID" value="KAK4499242.1"/>
    <property type="molecule type" value="Genomic_DNA"/>
</dbReference>